<evidence type="ECO:0000259" key="6">
    <source>
        <dbReference type="PROSITE" id="PS50157"/>
    </source>
</evidence>
<dbReference type="Ensembl" id="ENSCSET00000033634.1">
    <property type="protein sequence ID" value="ENSCSEP00000033207.1"/>
    <property type="gene ID" value="ENSCSEG00000021317.1"/>
</dbReference>
<dbReference type="InParanoid" id="A0A3P8X310"/>
<dbReference type="GO" id="GO:0000977">
    <property type="term" value="F:RNA polymerase II transcription regulatory region sequence-specific DNA binding"/>
    <property type="evidence" value="ECO:0007669"/>
    <property type="project" value="TreeGrafter"/>
</dbReference>
<dbReference type="PANTHER" id="PTHR14196:SF12">
    <property type="entry name" value="ZINC FINGER PROTEIN 208-LIKE"/>
    <property type="match status" value="1"/>
</dbReference>
<keyword evidence="2" id="KW-0677">Repeat</keyword>
<dbReference type="InterPro" id="IPR050717">
    <property type="entry name" value="C2H2-ZF_Transcription_Reg"/>
</dbReference>
<keyword evidence="4" id="KW-0862">Zinc</keyword>
<dbReference type="InterPro" id="IPR013087">
    <property type="entry name" value="Znf_C2H2_type"/>
</dbReference>
<organism evidence="7 8">
    <name type="scientific">Cynoglossus semilaevis</name>
    <name type="common">Tongue sole</name>
    <dbReference type="NCBI Taxonomy" id="244447"/>
    <lineage>
        <taxon>Eukaryota</taxon>
        <taxon>Metazoa</taxon>
        <taxon>Chordata</taxon>
        <taxon>Craniata</taxon>
        <taxon>Vertebrata</taxon>
        <taxon>Euteleostomi</taxon>
        <taxon>Actinopterygii</taxon>
        <taxon>Neopterygii</taxon>
        <taxon>Teleostei</taxon>
        <taxon>Neoteleostei</taxon>
        <taxon>Acanthomorphata</taxon>
        <taxon>Carangaria</taxon>
        <taxon>Pleuronectiformes</taxon>
        <taxon>Pleuronectoidei</taxon>
        <taxon>Cynoglossidae</taxon>
        <taxon>Cynoglossinae</taxon>
        <taxon>Cynoglossus</taxon>
    </lineage>
</organism>
<name>A0A3P8X310_CYNSE</name>
<accession>A0A3P8X310</accession>
<evidence type="ECO:0000256" key="2">
    <source>
        <dbReference type="ARBA" id="ARBA00022737"/>
    </source>
</evidence>
<dbReference type="PROSITE" id="PS50157">
    <property type="entry name" value="ZINC_FINGER_C2H2_2"/>
    <property type="match status" value="2"/>
</dbReference>
<reference evidence="7" key="3">
    <citation type="submission" date="2025-09" db="UniProtKB">
        <authorList>
            <consortium name="Ensembl"/>
        </authorList>
    </citation>
    <scope>IDENTIFICATION</scope>
</reference>
<proteinExistence type="predicted"/>
<keyword evidence="1" id="KW-0479">Metal-binding</keyword>
<dbReference type="GeneTree" id="ENSGT01150000286934"/>
<dbReference type="GO" id="GO:0008270">
    <property type="term" value="F:zinc ion binding"/>
    <property type="evidence" value="ECO:0007669"/>
    <property type="project" value="UniProtKB-KW"/>
</dbReference>
<reference evidence="7" key="2">
    <citation type="submission" date="2025-08" db="UniProtKB">
        <authorList>
            <consortium name="Ensembl"/>
        </authorList>
    </citation>
    <scope>IDENTIFICATION</scope>
</reference>
<dbReference type="GO" id="GO:0000981">
    <property type="term" value="F:DNA-binding transcription factor activity, RNA polymerase II-specific"/>
    <property type="evidence" value="ECO:0007669"/>
    <property type="project" value="TreeGrafter"/>
</dbReference>
<dbReference type="AlphaFoldDB" id="A0A3P8X310"/>
<feature type="domain" description="C2H2-type" evidence="6">
    <location>
        <begin position="56"/>
        <end position="83"/>
    </location>
</feature>
<feature type="domain" description="C2H2-type" evidence="6">
    <location>
        <begin position="84"/>
        <end position="106"/>
    </location>
</feature>
<keyword evidence="8" id="KW-1185">Reference proteome</keyword>
<evidence type="ECO:0000256" key="3">
    <source>
        <dbReference type="ARBA" id="ARBA00022771"/>
    </source>
</evidence>
<dbReference type="SUPFAM" id="SSF57667">
    <property type="entry name" value="beta-beta-alpha zinc fingers"/>
    <property type="match status" value="1"/>
</dbReference>
<dbReference type="PANTHER" id="PTHR14196">
    <property type="entry name" value="ODD-SKIPPED - RELATED"/>
    <property type="match status" value="1"/>
</dbReference>
<dbReference type="InterPro" id="IPR036236">
    <property type="entry name" value="Znf_C2H2_sf"/>
</dbReference>
<dbReference type="Proteomes" id="UP000265120">
    <property type="component" value="Chromosome 20"/>
</dbReference>
<reference evidence="7 8" key="1">
    <citation type="journal article" date="2014" name="Nat. Genet.">
        <title>Whole-genome sequence of a flatfish provides insights into ZW sex chromosome evolution and adaptation to a benthic lifestyle.</title>
        <authorList>
            <person name="Chen S."/>
            <person name="Zhang G."/>
            <person name="Shao C."/>
            <person name="Huang Q."/>
            <person name="Liu G."/>
            <person name="Zhang P."/>
            <person name="Song W."/>
            <person name="An N."/>
            <person name="Chalopin D."/>
            <person name="Volff J.N."/>
            <person name="Hong Y."/>
            <person name="Li Q."/>
            <person name="Sha Z."/>
            <person name="Zhou H."/>
            <person name="Xie M."/>
            <person name="Yu Q."/>
            <person name="Liu Y."/>
            <person name="Xiang H."/>
            <person name="Wang N."/>
            <person name="Wu K."/>
            <person name="Yang C."/>
            <person name="Zhou Q."/>
            <person name="Liao X."/>
            <person name="Yang L."/>
            <person name="Hu Q."/>
            <person name="Zhang J."/>
            <person name="Meng L."/>
            <person name="Jin L."/>
            <person name="Tian Y."/>
            <person name="Lian J."/>
            <person name="Yang J."/>
            <person name="Miao G."/>
            <person name="Liu S."/>
            <person name="Liang Z."/>
            <person name="Yan F."/>
            <person name="Li Y."/>
            <person name="Sun B."/>
            <person name="Zhang H."/>
            <person name="Zhang J."/>
            <person name="Zhu Y."/>
            <person name="Du M."/>
            <person name="Zhao Y."/>
            <person name="Schartl M."/>
            <person name="Tang Q."/>
            <person name="Wang J."/>
        </authorList>
    </citation>
    <scope>NUCLEOTIDE SEQUENCE</scope>
</reference>
<evidence type="ECO:0000256" key="1">
    <source>
        <dbReference type="ARBA" id="ARBA00022723"/>
    </source>
</evidence>
<evidence type="ECO:0000256" key="5">
    <source>
        <dbReference type="PROSITE-ProRule" id="PRU00042"/>
    </source>
</evidence>
<evidence type="ECO:0000256" key="4">
    <source>
        <dbReference type="ARBA" id="ARBA00022833"/>
    </source>
</evidence>
<dbReference type="SMART" id="SM00355">
    <property type="entry name" value="ZnF_C2H2"/>
    <property type="match status" value="2"/>
</dbReference>
<dbReference type="FunFam" id="3.30.160.60:FF:000848">
    <property type="entry name" value="Zinc finger protein 35"/>
    <property type="match status" value="1"/>
</dbReference>
<evidence type="ECO:0000313" key="7">
    <source>
        <dbReference type="Ensembl" id="ENSCSEP00000033207.1"/>
    </source>
</evidence>
<dbReference type="Gene3D" id="3.30.160.60">
    <property type="entry name" value="Classic Zinc Finger"/>
    <property type="match status" value="2"/>
</dbReference>
<keyword evidence="3 5" id="KW-0863">Zinc-finger</keyword>
<protein>
    <recommendedName>
        <fullName evidence="6">C2H2-type domain-containing protein</fullName>
    </recommendedName>
</protein>
<dbReference type="Pfam" id="PF00096">
    <property type="entry name" value="zf-C2H2"/>
    <property type="match status" value="2"/>
</dbReference>
<dbReference type="GO" id="GO:0005634">
    <property type="term" value="C:nucleus"/>
    <property type="evidence" value="ECO:0007669"/>
    <property type="project" value="TreeGrafter"/>
</dbReference>
<evidence type="ECO:0000313" key="8">
    <source>
        <dbReference type="Proteomes" id="UP000265120"/>
    </source>
</evidence>
<dbReference type="PROSITE" id="PS00028">
    <property type="entry name" value="ZINC_FINGER_C2H2_1"/>
    <property type="match status" value="2"/>
</dbReference>
<sequence length="115" mass="13362">HLVDKTRGVSLRFLSEKQSSTKNTSAFNSNSRLIYLHDPEIQKALAGCHRIKEKWFICTFCGKSFDRVSHLEIHERIHTGEKPYTCDICGKCFSQRSNLRTHQRTHKETLAQNMV</sequence>
<dbReference type="FunFam" id="3.30.160.60:FF:003287">
    <property type="entry name" value="Zgc:113343"/>
    <property type="match status" value="1"/>
</dbReference>